<dbReference type="Gene3D" id="3.40.50.150">
    <property type="entry name" value="Vaccinia Virus protein VP39"/>
    <property type="match status" value="1"/>
</dbReference>
<gene>
    <name evidence="1" type="ORF">S06H3_15459</name>
</gene>
<comment type="caution">
    <text evidence="1">The sequence shown here is derived from an EMBL/GenBank/DDBJ whole genome shotgun (WGS) entry which is preliminary data.</text>
</comment>
<dbReference type="InterPro" id="IPR029063">
    <property type="entry name" value="SAM-dependent_MTases_sf"/>
</dbReference>
<dbReference type="SUPFAM" id="SSF53335">
    <property type="entry name" value="S-adenosyl-L-methionine-dependent methyltransferases"/>
    <property type="match status" value="1"/>
</dbReference>
<evidence type="ECO:0008006" key="2">
    <source>
        <dbReference type="Google" id="ProtNLM"/>
    </source>
</evidence>
<reference evidence="1" key="1">
    <citation type="journal article" date="2014" name="Front. Microbiol.">
        <title>High frequency of phylogenetically diverse reductive dehalogenase-homologous genes in deep subseafloor sedimentary metagenomes.</title>
        <authorList>
            <person name="Kawai M."/>
            <person name="Futagami T."/>
            <person name="Toyoda A."/>
            <person name="Takaki Y."/>
            <person name="Nishi S."/>
            <person name="Hori S."/>
            <person name="Arai W."/>
            <person name="Tsubouchi T."/>
            <person name="Morono Y."/>
            <person name="Uchiyama I."/>
            <person name="Ito T."/>
            <person name="Fujiyama A."/>
            <person name="Inagaki F."/>
            <person name="Takami H."/>
        </authorList>
    </citation>
    <scope>NUCLEOTIDE SEQUENCE</scope>
    <source>
        <strain evidence="1">Expedition CK06-06</strain>
    </source>
</reference>
<sequence length="113" mass="12974">MRDPELVIKEYYRILRPNGRFVLSELQQPIEIMPVIKEAMNRGGLGEAIDVFYHLFILGLFNVVLGKRQGSGIYHYWSESELKEKLSKAGFRIISVKEAYTNNGDLLVTSIKI</sequence>
<evidence type="ECO:0000313" key="1">
    <source>
        <dbReference type="EMBL" id="GAI10317.1"/>
    </source>
</evidence>
<accession>X1KT99</accession>
<dbReference type="EMBL" id="BARV01007610">
    <property type="protein sequence ID" value="GAI10317.1"/>
    <property type="molecule type" value="Genomic_DNA"/>
</dbReference>
<proteinExistence type="predicted"/>
<protein>
    <recommendedName>
        <fullName evidence="2">O-methyltransferase domain-containing protein</fullName>
    </recommendedName>
</protein>
<dbReference type="AlphaFoldDB" id="X1KT99"/>
<organism evidence="1">
    <name type="scientific">marine sediment metagenome</name>
    <dbReference type="NCBI Taxonomy" id="412755"/>
    <lineage>
        <taxon>unclassified sequences</taxon>
        <taxon>metagenomes</taxon>
        <taxon>ecological metagenomes</taxon>
    </lineage>
</organism>
<name>X1KT99_9ZZZZ</name>